<reference evidence="1" key="2">
    <citation type="journal article" date="2015" name="Data Brief">
        <title>Shoot transcriptome of the giant reed, Arundo donax.</title>
        <authorList>
            <person name="Barrero R.A."/>
            <person name="Guerrero F.D."/>
            <person name="Moolhuijzen P."/>
            <person name="Goolsby J.A."/>
            <person name="Tidwell J."/>
            <person name="Bellgard S.E."/>
            <person name="Bellgard M.I."/>
        </authorList>
    </citation>
    <scope>NUCLEOTIDE SEQUENCE</scope>
    <source>
        <tissue evidence="1">Shoot tissue taken approximately 20 cm above the soil surface</tissue>
    </source>
</reference>
<dbReference type="EMBL" id="GBRH01202601">
    <property type="protein sequence ID" value="JAD95294.1"/>
    <property type="molecule type" value="Transcribed_RNA"/>
</dbReference>
<reference evidence="1" key="1">
    <citation type="submission" date="2014-09" db="EMBL/GenBank/DDBJ databases">
        <authorList>
            <person name="Magalhaes I.L.F."/>
            <person name="Oliveira U."/>
            <person name="Santos F.R."/>
            <person name="Vidigal T.H.D.A."/>
            <person name="Brescovit A.D."/>
            <person name="Santos A.J."/>
        </authorList>
    </citation>
    <scope>NUCLEOTIDE SEQUENCE</scope>
    <source>
        <tissue evidence="1">Shoot tissue taken approximately 20 cm above the soil surface</tissue>
    </source>
</reference>
<evidence type="ECO:0000313" key="1">
    <source>
        <dbReference type="EMBL" id="JAD95294.1"/>
    </source>
</evidence>
<organism evidence="1">
    <name type="scientific">Arundo donax</name>
    <name type="common">Giant reed</name>
    <name type="synonym">Donax arundinaceus</name>
    <dbReference type="NCBI Taxonomy" id="35708"/>
    <lineage>
        <taxon>Eukaryota</taxon>
        <taxon>Viridiplantae</taxon>
        <taxon>Streptophyta</taxon>
        <taxon>Embryophyta</taxon>
        <taxon>Tracheophyta</taxon>
        <taxon>Spermatophyta</taxon>
        <taxon>Magnoliopsida</taxon>
        <taxon>Liliopsida</taxon>
        <taxon>Poales</taxon>
        <taxon>Poaceae</taxon>
        <taxon>PACMAD clade</taxon>
        <taxon>Arundinoideae</taxon>
        <taxon>Arundineae</taxon>
        <taxon>Arundo</taxon>
    </lineage>
</organism>
<proteinExistence type="predicted"/>
<dbReference type="AlphaFoldDB" id="A0A0A9E3D9"/>
<accession>A0A0A9E3D9</accession>
<sequence>MNAPTNCQLILERKDNSTPPTNFLIFRSHFFECDWKSGTDPNSIILPSLYSA</sequence>
<protein>
    <submittedName>
        <fullName evidence="1">Uncharacterized protein</fullName>
    </submittedName>
</protein>
<name>A0A0A9E3D9_ARUDO</name>